<feature type="signal peptide" evidence="15">
    <location>
        <begin position="1"/>
        <end position="18"/>
    </location>
</feature>
<keyword evidence="5 12" id="KW-0349">Heme</keyword>
<dbReference type="InterPro" id="IPR001128">
    <property type="entry name" value="Cyt_P450"/>
</dbReference>
<dbReference type="Proteomes" id="UP000002320">
    <property type="component" value="Unassembled WGS sequence"/>
</dbReference>
<dbReference type="Pfam" id="PF00067">
    <property type="entry name" value="p450"/>
    <property type="match status" value="1"/>
</dbReference>
<keyword evidence="15" id="KW-0732">Signal</keyword>
<evidence type="ECO:0000313" key="18">
    <source>
        <dbReference type="Proteomes" id="UP000002320"/>
    </source>
</evidence>
<evidence type="ECO:0000256" key="9">
    <source>
        <dbReference type="ARBA" id="ARBA00023002"/>
    </source>
</evidence>
<evidence type="ECO:0000256" key="3">
    <source>
        <dbReference type="ARBA" id="ARBA00004406"/>
    </source>
</evidence>
<dbReference type="VEuPathDB" id="VectorBase:CPIJ011127"/>
<dbReference type="HOGENOM" id="CLU_001570_5_1_1"/>
<dbReference type="Gene3D" id="1.10.630.10">
    <property type="entry name" value="Cytochrome P450"/>
    <property type="match status" value="1"/>
</dbReference>
<evidence type="ECO:0000256" key="10">
    <source>
        <dbReference type="ARBA" id="ARBA00023004"/>
    </source>
</evidence>
<reference evidence="17" key="2">
    <citation type="submission" date="2020-05" db="UniProtKB">
        <authorList>
            <consortium name="EnsemblMetazoa"/>
        </authorList>
    </citation>
    <scope>IDENTIFICATION</scope>
    <source>
        <strain evidence="17">JHB</strain>
    </source>
</reference>
<dbReference type="EMBL" id="DS232125">
    <property type="protein sequence ID" value="EDS35553.1"/>
    <property type="molecule type" value="Genomic_DNA"/>
</dbReference>
<keyword evidence="9 13" id="KW-0560">Oxidoreductase</keyword>
<keyword evidence="10 12" id="KW-0408">Iron</keyword>
<dbReference type="InParanoid" id="B0WVE8"/>
<evidence type="ECO:0000256" key="4">
    <source>
        <dbReference type="ARBA" id="ARBA00010617"/>
    </source>
</evidence>
<dbReference type="PROSITE" id="PS00086">
    <property type="entry name" value="CYTOCHROME_P450"/>
    <property type="match status" value="1"/>
</dbReference>
<keyword evidence="8" id="KW-0492">Microsome</keyword>
<dbReference type="OMA" id="SLYWRNK"/>
<evidence type="ECO:0000256" key="1">
    <source>
        <dbReference type="ARBA" id="ARBA00001971"/>
    </source>
</evidence>
<evidence type="ECO:0000256" key="14">
    <source>
        <dbReference type="SAM" id="MobiDB-lite"/>
    </source>
</evidence>
<dbReference type="CDD" id="cd20628">
    <property type="entry name" value="CYP4"/>
    <property type="match status" value="1"/>
</dbReference>
<dbReference type="FunFam" id="1.10.630.10:FF:000182">
    <property type="entry name" value="Cytochrome P450 3A4"/>
    <property type="match status" value="1"/>
</dbReference>
<evidence type="ECO:0000256" key="6">
    <source>
        <dbReference type="ARBA" id="ARBA00022723"/>
    </source>
</evidence>
<dbReference type="InterPro" id="IPR050196">
    <property type="entry name" value="Cytochrome_P450_Monoox"/>
</dbReference>
<dbReference type="PANTHER" id="PTHR24291">
    <property type="entry name" value="CYTOCHROME P450 FAMILY 4"/>
    <property type="match status" value="1"/>
</dbReference>
<dbReference type="eggNOG" id="KOG0157">
    <property type="taxonomic scope" value="Eukaryota"/>
</dbReference>
<dbReference type="KEGG" id="cqu:CpipJ_CPIJ011127"/>
<evidence type="ECO:0000256" key="8">
    <source>
        <dbReference type="ARBA" id="ARBA00022848"/>
    </source>
</evidence>
<gene>
    <name evidence="17" type="primary">6043769</name>
    <name evidence="16" type="ORF">CpipJ_CPIJ011127</name>
</gene>
<evidence type="ECO:0000256" key="7">
    <source>
        <dbReference type="ARBA" id="ARBA00022824"/>
    </source>
</evidence>
<evidence type="ECO:0000313" key="17">
    <source>
        <dbReference type="EnsemblMetazoa" id="CPIJ011127-PA"/>
    </source>
</evidence>
<dbReference type="InterPro" id="IPR036396">
    <property type="entry name" value="Cyt_P450_sf"/>
</dbReference>
<dbReference type="OrthoDB" id="1470350at2759"/>
<evidence type="ECO:0000256" key="5">
    <source>
        <dbReference type="ARBA" id="ARBA00022617"/>
    </source>
</evidence>
<dbReference type="PRINTS" id="PR00385">
    <property type="entry name" value="P450"/>
</dbReference>
<dbReference type="GO" id="GO:0005789">
    <property type="term" value="C:endoplasmic reticulum membrane"/>
    <property type="evidence" value="ECO:0007669"/>
    <property type="project" value="UniProtKB-SubCell"/>
</dbReference>
<reference evidence="16" key="1">
    <citation type="submission" date="2007-03" db="EMBL/GenBank/DDBJ databases">
        <title>Annotation of Culex pipiens quinquefasciatus.</title>
        <authorList>
            <consortium name="The Broad Institute Genome Sequencing Platform"/>
            <person name="Atkinson P.W."/>
            <person name="Hemingway J."/>
            <person name="Christensen B.M."/>
            <person name="Higgs S."/>
            <person name="Kodira C."/>
            <person name="Hannick L."/>
            <person name="Megy K."/>
            <person name="O'Leary S."/>
            <person name="Pearson M."/>
            <person name="Haas B.J."/>
            <person name="Mauceli E."/>
            <person name="Wortman J.R."/>
            <person name="Lee N.H."/>
            <person name="Guigo R."/>
            <person name="Stanke M."/>
            <person name="Alvarado L."/>
            <person name="Amedeo P."/>
            <person name="Antoine C.H."/>
            <person name="Arensburger P."/>
            <person name="Bidwell S.L."/>
            <person name="Crawford M."/>
            <person name="Camaro F."/>
            <person name="Devon K."/>
            <person name="Engels R."/>
            <person name="Hammond M."/>
            <person name="Howarth C."/>
            <person name="Koehrsen M."/>
            <person name="Lawson D."/>
            <person name="Montgomery P."/>
            <person name="Nene V."/>
            <person name="Nusbaum C."/>
            <person name="Puiu D."/>
            <person name="Romero-Severson J."/>
            <person name="Severson D.W."/>
            <person name="Shumway M."/>
            <person name="Sisk P."/>
            <person name="Stolte C."/>
            <person name="Zeng Q."/>
            <person name="Eisenstadt E."/>
            <person name="Fraser-Liggett C."/>
            <person name="Strausberg R."/>
            <person name="Galagan J."/>
            <person name="Birren B."/>
            <person name="Collins F.H."/>
        </authorList>
    </citation>
    <scope>NUCLEOTIDE SEQUENCE [LARGE SCALE GENOMIC DNA]</scope>
    <source>
        <strain evidence="16">JHB</strain>
    </source>
</reference>
<dbReference type="EnsemblMetazoa" id="CPIJ011127-RA">
    <property type="protein sequence ID" value="CPIJ011127-PA"/>
    <property type="gene ID" value="CPIJ011127"/>
</dbReference>
<dbReference type="GO" id="GO:0004497">
    <property type="term" value="F:monooxygenase activity"/>
    <property type="evidence" value="ECO:0007669"/>
    <property type="project" value="UniProtKB-KW"/>
</dbReference>
<feature type="chain" id="PRO_5011408771" evidence="15">
    <location>
        <begin position="19"/>
        <end position="504"/>
    </location>
</feature>
<dbReference type="AlphaFoldDB" id="B0WVE8"/>
<dbReference type="PANTHER" id="PTHR24291:SF187">
    <property type="entry name" value="CYTOCHROME P450 4AE1-RELATED"/>
    <property type="match status" value="1"/>
</dbReference>
<dbReference type="GO" id="GO:0016705">
    <property type="term" value="F:oxidoreductase activity, acting on paired donors, with incorporation or reduction of molecular oxygen"/>
    <property type="evidence" value="ECO:0007669"/>
    <property type="project" value="InterPro"/>
</dbReference>
<evidence type="ECO:0000256" key="15">
    <source>
        <dbReference type="SAM" id="SignalP"/>
    </source>
</evidence>
<keyword evidence="7" id="KW-0256">Endoplasmic reticulum</keyword>
<keyword evidence="11 13" id="KW-0503">Monooxygenase</keyword>
<comment type="cofactor">
    <cofactor evidence="1 12">
        <name>heme</name>
        <dbReference type="ChEBI" id="CHEBI:30413"/>
    </cofactor>
</comment>
<dbReference type="SUPFAM" id="SSF48264">
    <property type="entry name" value="Cytochrome P450"/>
    <property type="match status" value="1"/>
</dbReference>
<keyword evidence="18" id="KW-1185">Reference proteome</keyword>
<name>B0WVE8_CULQU</name>
<feature type="region of interest" description="Disordered" evidence="14">
    <location>
        <begin position="253"/>
        <end position="272"/>
    </location>
</feature>
<dbReference type="GO" id="GO:0005506">
    <property type="term" value="F:iron ion binding"/>
    <property type="evidence" value="ECO:0007669"/>
    <property type="project" value="InterPro"/>
</dbReference>
<comment type="similarity">
    <text evidence="4 13">Belongs to the cytochrome P450 family.</text>
</comment>
<evidence type="ECO:0000313" key="16">
    <source>
        <dbReference type="EMBL" id="EDS35553.1"/>
    </source>
</evidence>
<evidence type="ECO:0000256" key="2">
    <source>
        <dbReference type="ARBA" id="ARBA00004174"/>
    </source>
</evidence>
<proteinExistence type="inferred from homology"/>
<feature type="binding site" description="axial binding residue" evidence="12">
    <location>
        <position position="450"/>
    </location>
    <ligand>
        <name>heme</name>
        <dbReference type="ChEBI" id="CHEBI:30413"/>
    </ligand>
    <ligandPart>
        <name>Fe</name>
        <dbReference type="ChEBI" id="CHEBI:18248"/>
    </ligandPart>
</feature>
<sequence>MLLFAILAGLLALALFQAYQTRQRVLRYTRKFGCPEPHWLFGHLLNFPKDPVGITMHTIEIQKQYGPDTVLWRLGNDHQLIIGTAKNAEKVLMPKDTAKANVYGFVEPWLGNGLLISTGEKWFQRRKIITPTFHFKILESFVEVFNKETDVLVNNLRTHVGKGEFDIYDPISLYALDSICSTSMGVHINALAEPTNQYVSDVKAMSELVLKRIFHPLNPYPKLFWLTTPNAREQRKLIARLHQFTDSVIKKRRQEMANQPKEPEPTDPSTDLYSKKRQTFLDLLLNVTVNGRPLSDSDIREEVDTFMFEGHDTTTSGISFTIYQLAKHQDIQEKVYQEILSLLGAEDSKTAPLNQNTLQNFKYLEMVLKEAMRIMPPVAFIGRKIQADTEMNGVIVPAGTDITVSIRQIHRNPAVYPKPDRFDPERFSEHAEHKRGPFDYIPFSVGSRNCIGQRYAIMEMKITLIRLLANYKILAGESLNDLRFKMDLVLRPVDGIPIRVQARK</sequence>
<evidence type="ECO:0000256" key="12">
    <source>
        <dbReference type="PIRSR" id="PIRSR602401-1"/>
    </source>
</evidence>
<dbReference type="InterPro" id="IPR002401">
    <property type="entry name" value="Cyt_P450_E_grp-I"/>
</dbReference>
<comment type="subcellular location">
    <subcellularLocation>
        <location evidence="3">Endoplasmic reticulum membrane</location>
        <topology evidence="3">Peripheral membrane protein</topology>
    </subcellularLocation>
    <subcellularLocation>
        <location evidence="2">Microsome membrane</location>
        <topology evidence="2">Peripheral membrane protein</topology>
    </subcellularLocation>
</comment>
<dbReference type="InterPro" id="IPR017972">
    <property type="entry name" value="Cyt_P450_CS"/>
</dbReference>
<accession>B0WVE8</accession>
<organism>
    <name type="scientific">Culex quinquefasciatus</name>
    <name type="common">Southern house mosquito</name>
    <name type="synonym">Culex pungens</name>
    <dbReference type="NCBI Taxonomy" id="7176"/>
    <lineage>
        <taxon>Eukaryota</taxon>
        <taxon>Metazoa</taxon>
        <taxon>Ecdysozoa</taxon>
        <taxon>Arthropoda</taxon>
        <taxon>Hexapoda</taxon>
        <taxon>Insecta</taxon>
        <taxon>Pterygota</taxon>
        <taxon>Neoptera</taxon>
        <taxon>Endopterygota</taxon>
        <taxon>Diptera</taxon>
        <taxon>Nematocera</taxon>
        <taxon>Culicoidea</taxon>
        <taxon>Culicidae</taxon>
        <taxon>Culicinae</taxon>
        <taxon>Culicini</taxon>
        <taxon>Culex</taxon>
        <taxon>Culex</taxon>
    </lineage>
</organism>
<protein>
    <submittedName>
        <fullName evidence="16">Cytochrome P450 4d1</fullName>
    </submittedName>
</protein>
<dbReference type="GO" id="GO:0020037">
    <property type="term" value="F:heme binding"/>
    <property type="evidence" value="ECO:0007669"/>
    <property type="project" value="InterPro"/>
</dbReference>
<dbReference type="VEuPathDB" id="VectorBase:CQUJHB013274"/>
<keyword evidence="6 12" id="KW-0479">Metal-binding</keyword>
<dbReference type="PRINTS" id="PR00463">
    <property type="entry name" value="EP450I"/>
</dbReference>
<evidence type="ECO:0000256" key="13">
    <source>
        <dbReference type="RuleBase" id="RU000461"/>
    </source>
</evidence>
<evidence type="ECO:0000256" key="11">
    <source>
        <dbReference type="ARBA" id="ARBA00023033"/>
    </source>
</evidence>